<keyword evidence="2" id="KW-1185">Reference proteome</keyword>
<dbReference type="EMBL" id="JBFXLU010000068">
    <property type="protein sequence ID" value="KAL2845896.1"/>
    <property type="molecule type" value="Genomic_DNA"/>
</dbReference>
<gene>
    <name evidence="1" type="ORF">BJY01DRAFT_213840</name>
</gene>
<accession>A0ABR4K0S5</accession>
<dbReference type="Proteomes" id="UP001610446">
    <property type="component" value="Unassembled WGS sequence"/>
</dbReference>
<evidence type="ECO:0000313" key="2">
    <source>
        <dbReference type="Proteomes" id="UP001610446"/>
    </source>
</evidence>
<comment type="caution">
    <text evidence="1">The sequence shown here is derived from an EMBL/GenBank/DDBJ whole genome shotgun (WGS) entry which is preliminary data.</text>
</comment>
<sequence length="150" mass="16059">MGSSHRLSLRAASSWHPRHTGWNSVCHADHHFRENSTSSVRSLGGGISDNSAIRAAFARAAEAARGTTASGWEEWSRLRLTTSLLNSRNTGAVIICSLVEFGSKLSVAVDGTTRSTPFVGWTFACDRGWDERALGSSLPPSTVSSLRASI</sequence>
<organism evidence="1 2">
    <name type="scientific">Aspergillus pseudoustus</name>
    <dbReference type="NCBI Taxonomy" id="1810923"/>
    <lineage>
        <taxon>Eukaryota</taxon>
        <taxon>Fungi</taxon>
        <taxon>Dikarya</taxon>
        <taxon>Ascomycota</taxon>
        <taxon>Pezizomycotina</taxon>
        <taxon>Eurotiomycetes</taxon>
        <taxon>Eurotiomycetidae</taxon>
        <taxon>Eurotiales</taxon>
        <taxon>Aspergillaceae</taxon>
        <taxon>Aspergillus</taxon>
        <taxon>Aspergillus subgen. Nidulantes</taxon>
    </lineage>
</organism>
<name>A0ABR4K0S5_9EURO</name>
<protein>
    <submittedName>
        <fullName evidence="1">Uncharacterized protein</fullName>
    </submittedName>
</protein>
<proteinExistence type="predicted"/>
<reference evidence="1 2" key="1">
    <citation type="submission" date="2024-07" db="EMBL/GenBank/DDBJ databases">
        <title>Section-level genome sequencing and comparative genomics of Aspergillus sections Usti and Cavernicolus.</title>
        <authorList>
            <consortium name="Lawrence Berkeley National Laboratory"/>
            <person name="Nybo J.L."/>
            <person name="Vesth T.C."/>
            <person name="Theobald S."/>
            <person name="Frisvad J.C."/>
            <person name="Larsen T.O."/>
            <person name="Kjaerboelling I."/>
            <person name="Rothschild-Mancinelli K."/>
            <person name="Lyhne E.K."/>
            <person name="Kogle M.E."/>
            <person name="Barry K."/>
            <person name="Clum A."/>
            <person name="Na H."/>
            <person name="Ledsgaard L."/>
            <person name="Lin J."/>
            <person name="Lipzen A."/>
            <person name="Kuo A."/>
            <person name="Riley R."/>
            <person name="Mondo S."/>
            <person name="Labutti K."/>
            <person name="Haridas S."/>
            <person name="Pangalinan J."/>
            <person name="Salamov A.A."/>
            <person name="Simmons B.A."/>
            <person name="Magnuson J.K."/>
            <person name="Chen J."/>
            <person name="Drula E."/>
            <person name="Henrissat B."/>
            <person name="Wiebenga A."/>
            <person name="Lubbers R.J."/>
            <person name="Gomes A.C."/>
            <person name="Makela M.R."/>
            <person name="Stajich J."/>
            <person name="Grigoriev I.V."/>
            <person name="Mortensen U.H."/>
            <person name="De Vries R.P."/>
            <person name="Baker S.E."/>
            <person name="Andersen M.R."/>
        </authorList>
    </citation>
    <scope>NUCLEOTIDE SEQUENCE [LARGE SCALE GENOMIC DNA]</scope>
    <source>
        <strain evidence="1 2">CBS 123904</strain>
    </source>
</reference>
<evidence type="ECO:0000313" key="1">
    <source>
        <dbReference type="EMBL" id="KAL2845896.1"/>
    </source>
</evidence>